<dbReference type="PANTHER" id="PTHR21377:SF0">
    <property type="entry name" value="PROTEIN FAM210B, MITOCHONDRIAL"/>
    <property type="match status" value="1"/>
</dbReference>
<dbReference type="GO" id="GO:0016740">
    <property type="term" value="F:transferase activity"/>
    <property type="evidence" value="ECO:0007669"/>
    <property type="project" value="UniProtKB-KW"/>
</dbReference>
<organism evidence="4 5">
    <name type="scientific">Cryptococcus neoformans Tu259-1</name>
    <dbReference type="NCBI Taxonomy" id="1230072"/>
    <lineage>
        <taxon>Eukaryota</taxon>
        <taxon>Fungi</taxon>
        <taxon>Dikarya</taxon>
        <taxon>Basidiomycota</taxon>
        <taxon>Agaricomycotina</taxon>
        <taxon>Tremellomycetes</taxon>
        <taxon>Tremellales</taxon>
        <taxon>Cryptococcaceae</taxon>
        <taxon>Cryptococcus</taxon>
        <taxon>Cryptococcus neoformans species complex</taxon>
    </lineage>
</organism>
<dbReference type="Pfam" id="PF06916">
    <property type="entry name" value="FAM210A-B_dom"/>
    <property type="match status" value="1"/>
</dbReference>
<dbReference type="EMBL" id="AMKT01000094">
    <property type="protein sequence ID" value="OXG11843.1"/>
    <property type="molecule type" value="Genomic_DNA"/>
</dbReference>
<evidence type="ECO:0000256" key="2">
    <source>
        <dbReference type="SAM" id="Phobius"/>
    </source>
</evidence>
<evidence type="ECO:0000313" key="4">
    <source>
        <dbReference type="EMBL" id="OXG11843.1"/>
    </source>
</evidence>
<evidence type="ECO:0000259" key="3">
    <source>
        <dbReference type="Pfam" id="PF06916"/>
    </source>
</evidence>
<sequence length="271" mass="29954">MSLPLARIRPVSLARARGAAAIHPALLRPTAFHLSRPFVLPLTATLSSRSFVSTPHIFNASPQASSQQNPNLGPSSSSDHKQQKRESGPKPGAGAGAETEPKSAYAKFKALSRKYGSWAVGMYFFLSTIDFSLCFLLVHSFGAERIAPLMDSAKAFYRSKRYGVDEAERMRVEDEREREEEMAAEKKEGKQAKSGWFGKTFWAEAVLAYTIHKTALLPFRAGLTVAWTPKFVGWLTKRGWVGKGGLTRAASHGREKVRGASDRMKVKVKRQ</sequence>
<dbReference type="Proteomes" id="UP000199727">
    <property type="component" value="Unassembled WGS sequence"/>
</dbReference>
<proteinExistence type="predicted"/>
<dbReference type="InterPro" id="IPR009688">
    <property type="entry name" value="FAM210A/B-like_dom"/>
</dbReference>
<keyword evidence="2" id="KW-0472">Membrane</keyword>
<feature type="domain" description="DUF1279" evidence="3">
    <location>
        <begin position="107"/>
        <end position="229"/>
    </location>
</feature>
<dbReference type="AlphaFoldDB" id="A0A854Q6B3"/>
<keyword evidence="2" id="KW-1133">Transmembrane helix</keyword>
<dbReference type="OrthoDB" id="426386at2759"/>
<dbReference type="PANTHER" id="PTHR21377">
    <property type="entry name" value="PROTEIN FAM210B, MITOCHONDRIAL"/>
    <property type="match status" value="1"/>
</dbReference>
<feature type="compositionally biased region" description="Basic and acidic residues" evidence="1">
    <location>
        <begin position="78"/>
        <end position="88"/>
    </location>
</feature>
<reference evidence="4 5" key="1">
    <citation type="submission" date="2017-06" db="EMBL/GenBank/DDBJ databases">
        <title>Global population genomics of the pathogenic fungus Cryptococcus neoformans var. grubii.</title>
        <authorList>
            <person name="Cuomo C."/>
            <person name="Litvintseva A."/>
            <person name="Chen Y."/>
            <person name="Young S."/>
            <person name="Zeng Q."/>
            <person name="Chapman S."/>
            <person name="Gujja S."/>
            <person name="Saif S."/>
            <person name="Birren B."/>
        </authorList>
    </citation>
    <scope>NUCLEOTIDE SEQUENCE [LARGE SCALE GENOMIC DNA]</scope>
    <source>
        <strain evidence="4 5">Tu259-1</strain>
    </source>
</reference>
<comment type="caution">
    <text evidence="4">The sequence shown here is derived from an EMBL/GenBank/DDBJ whole genome shotgun (WGS) entry which is preliminary data.</text>
</comment>
<dbReference type="InterPro" id="IPR045866">
    <property type="entry name" value="FAM210A/B-like"/>
</dbReference>
<feature type="region of interest" description="Disordered" evidence="1">
    <location>
        <begin position="59"/>
        <end position="99"/>
    </location>
</feature>
<feature type="transmembrane region" description="Helical" evidence="2">
    <location>
        <begin position="115"/>
        <end position="138"/>
    </location>
</feature>
<evidence type="ECO:0000313" key="5">
    <source>
        <dbReference type="Proteomes" id="UP000199727"/>
    </source>
</evidence>
<accession>A0A854Q6B3</accession>
<feature type="compositionally biased region" description="Basic and acidic residues" evidence="1">
    <location>
        <begin position="252"/>
        <end position="265"/>
    </location>
</feature>
<keyword evidence="4" id="KW-0808">Transferase</keyword>
<feature type="compositionally biased region" description="Polar residues" evidence="1">
    <location>
        <begin position="60"/>
        <end position="77"/>
    </location>
</feature>
<keyword evidence="2" id="KW-0812">Transmembrane</keyword>
<evidence type="ECO:0000256" key="1">
    <source>
        <dbReference type="SAM" id="MobiDB-lite"/>
    </source>
</evidence>
<name>A0A854Q6B3_CRYNE</name>
<feature type="region of interest" description="Disordered" evidence="1">
    <location>
        <begin position="251"/>
        <end position="271"/>
    </location>
</feature>
<gene>
    <name evidence="4" type="ORF">C361_06411</name>
</gene>
<protein>
    <submittedName>
        <fullName evidence="4">Peptide alpha-N-acetyltransferase</fullName>
    </submittedName>
</protein>
<dbReference type="GO" id="GO:0005739">
    <property type="term" value="C:mitochondrion"/>
    <property type="evidence" value="ECO:0007669"/>
    <property type="project" value="TreeGrafter"/>
</dbReference>